<comment type="caution">
    <text evidence="2">The sequence shown here is derived from an EMBL/GenBank/DDBJ whole genome shotgun (WGS) entry which is preliminary data.</text>
</comment>
<organism evidence="2 3">
    <name type="scientific">Candidatus Zambryskibacteria bacterium RIFCSPLOWO2_12_FULL_39_23</name>
    <dbReference type="NCBI Taxonomy" id="1802776"/>
    <lineage>
        <taxon>Bacteria</taxon>
        <taxon>Candidatus Zambryskiibacteriota</taxon>
    </lineage>
</organism>
<sequence length="219" mass="25256">MRRTLFFTLIAGFWVLATPTAQQTQQGMAEQFLSKKQKPLLQYVALRHLEASNAVFAGSLEVLTTQLNKTFTYVIISEKGNSYIRNSILREFLQGEKKLIERGQDLDNSFSLGNYTVGQLETVESGWKLPVKPRRNNNLYKECSLFINYSGDILRSNGRVKSPSFWLYNVVIDTTFNQINDVRMPISFKSTAQVLFFGRSKFQMDYTYTSVNFEEVIHK</sequence>
<keyword evidence="1" id="KW-0732">Signal</keyword>
<name>A0A1G2UT57_9BACT</name>
<feature type="chain" id="PRO_5009584774" evidence="1">
    <location>
        <begin position="24"/>
        <end position="219"/>
    </location>
</feature>
<evidence type="ECO:0000313" key="2">
    <source>
        <dbReference type="EMBL" id="OHB12580.1"/>
    </source>
</evidence>
<dbReference type="Proteomes" id="UP000176558">
    <property type="component" value="Unassembled WGS sequence"/>
</dbReference>
<feature type="signal peptide" evidence="1">
    <location>
        <begin position="1"/>
        <end position="23"/>
    </location>
</feature>
<gene>
    <name evidence="2" type="ORF">A3G99_02045</name>
</gene>
<dbReference type="EMBL" id="MHWT01000014">
    <property type="protein sequence ID" value="OHB12580.1"/>
    <property type="molecule type" value="Genomic_DNA"/>
</dbReference>
<evidence type="ECO:0000313" key="3">
    <source>
        <dbReference type="Proteomes" id="UP000176558"/>
    </source>
</evidence>
<protein>
    <submittedName>
        <fullName evidence="2">Uncharacterized protein</fullName>
    </submittedName>
</protein>
<proteinExistence type="predicted"/>
<reference evidence="2 3" key="1">
    <citation type="journal article" date="2016" name="Nat. Commun.">
        <title>Thousands of microbial genomes shed light on interconnected biogeochemical processes in an aquifer system.</title>
        <authorList>
            <person name="Anantharaman K."/>
            <person name="Brown C.T."/>
            <person name="Hug L.A."/>
            <person name="Sharon I."/>
            <person name="Castelle C.J."/>
            <person name="Probst A.J."/>
            <person name="Thomas B.C."/>
            <person name="Singh A."/>
            <person name="Wilkins M.J."/>
            <person name="Karaoz U."/>
            <person name="Brodie E.L."/>
            <person name="Williams K.H."/>
            <person name="Hubbard S.S."/>
            <person name="Banfield J.F."/>
        </authorList>
    </citation>
    <scope>NUCLEOTIDE SEQUENCE [LARGE SCALE GENOMIC DNA]</scope>
</reference>
<dbReference type="AlphaFoldDB" id="A0A1G2UT57"/>
<evidence type="ECO:0000256" key="1">
    <source>
        <dbReference type="SAM" id="SignalP"/>
    </source>
</evidence>
<accession>A0A1G2UT57</accession>